<dbReference type="Pfam" id="PF22916">
    <property type="entry name" value="UTP25_NTPase-like"/>
    <property type="match status" value="1"/>
</dbReference>
<name>A0A292PSM9_9PEZI</name>
<feature type="compositionally biased region" description="Acidic residues" evidence="1">
    <location>
        <begin position="170"/>
        <end position="199"/>
    </location>
</feature>
<dbReference type="GO" id="GO:0000462">
    <property type="term" value="P:maturation of SSU-rRNA from tricistronic rRNA transcript (SSU-rRNA, 5.8S rRNA, LSU-rRNA)"/>
    <property type="evidence" value="ECO:0007669"/>
    <property type="project" value="TreeGrafter"/>
</dbReference>
<dbReference type="InterPro" id="IPR053940">
    <property type="entry name" value="UTP25_NTPase-like"/>
</dbReference>
<accession>A0A292PSM9</accession>
<dbReference type="Proteomes" id="UP001412239">
    <property type="component" value="Unassembled WGS sequence"/>
</dbReference>
<evidence type="ECO:0000256" key="1">
    <source>
        <dbReference type="SAM" id="MobiDB-lite"/>
    </source>
</evidence>
<feature type="compositionally biased region" description="Acidic residues" evidence="1">
    <location>
        <begin position="105"/>
        <end position="125"/>
    </location>
</feature>
<dbReference type="GO" id="GO:0019843">
    <property type="term" value="F:rRNA binding"/>
    <property type="evidence" value="ECO:0007669"/>
    <property type="project" value="TreeGrafter"/>
</dbReference>
<feature type="domain" description="UTP25 NTP hydrolase-like" evidence="2">
    <location>
        <begin position="260"/>
        <end position="465"/>
    </location>
</feature>
<dbReference type="PANTHER" id="PTHR12933">
    <property type="entry name" value="ORF PROTEIN-RELATED"/>
    <property type="match status" value="1"/>
</dbReference>
<feature type="region of interest" description="Disordered" evidence="1">
    <location>
        <begin position="1"/>
        <end position="32"/>
    </location>
</feature>
<gene>
    <name evidence="3" type="ORF">GSTUAT00006427001</name>
</gene>
<reference evidence="3" key="1">
    <citation type="submission" date="2015-10" db="EMBL/GenBank/DDBJ databases">
        <authorList>
            <person name="Regsiter A."/>
            <person name="william w."/>
        </authorList>
    </citation>
    <scope>NUCLEOTIDE SEQUENCE</scope>
    <source>
        <strain evidence="3">Montdore</strain>
    </source>
</reference>
<evidence type="ECO:0000313" key="3">
    <source>
        <dbReference type="EMBL" id="CUS09467.1"/>
    </source>
</evidence>
<dbReference type="GO" id="GO:0034511">
    <property type="term" value="F:U3 snoRNA binding"/>
    <property type="evidence" value="ECO:0007669"/>
    <property type="project" value="InterPro"/>
</dbReference>
<organism evidence="3 4">
    <name type="scientific">Tuber aestivum</name>
    <name type="common">summer truffle</name>
    <dbReference type="NCBI Taxonomy" id="59557"/>
    <lineage>
        <taxon>Eukaryota</taxon>
        <taxon>Fungi</taxon>
        <taxon>Dikarya</taxon>
        <taxon>Ascomycota</taxon>
        <taxon>Pezizomycotina</taxon>
        <taxon>Pezizomycetes</taxon>
        <taxon>Pezizales</taxon>
        <taxon>Tuberaceae</taxon>
        <taxon>Tuber</taxon>
    </lineage>
</organism>
<dbReference type="AlphaFoldDB" id="A0A292PSM9"/>
<feature type="compositionally biased region" description="Basic and acidic residues" evidence="1">
    <location>
        <begin position="157"/>
        <end position="169"/>
    </location>
</feature>
<proteinExistence type="predicted"/>
<evidence type="ECO:0000313" key="4">
    <source>
        <dbReference type="Proteomes" id="UP001412239"/>
    </source>
</evidence>
<protein>
    <recommendedName>
        <fullName evidence="2">UTP25 NTP hydrolase-like domain-containing protein</fullName>
    </recommendedName>
</protein>
<feature type="compositionally biased region" description="Polar residues" evidence="1">
    <location>
        <begin position="20"/>
        <end position="32"/>
    </location>
</feature>
<dbReference type="InterPro" id="IPR010678">
    <property type="entry name" value="UTP25"/>
</dbReference>
<evidence type="ECO:0000259" key="2">
    <source>
        <dbReference type="Pfam" id="PF22916"/>
    </source>
</evidence>
<dbReference type="PANTHER" id="PTHR12933:SF0">
    <property type="entry name" value="U3 SMALL NUCLEOLAR RNA-ASSOCIATED PROTEIN 25 HOMOLOG"/>
    <property type="match status" value="1"/>
</dbReference>
<dbReference type="EMBL" id="LN891081">
    <property type="protein sequence ID" value="CUS09467.1"/>
    <property type="molecule type" value="Genomic_DNA"/>
</dbReference>
<feature type="compositionally biased region" description="Basic and acidic residues" evidence="1">
    <location>
        <begin position="126"/>
        <end position="135"/>
    </location>
</feature>
<sequence length="481" mass="54029">MALSDAMHSNLTHADEPQSSRKNSLTPSHRRSISSLLQGPIVAGSQLKAVVVGSVEKWRRDESVGRERSESQSFVLDLLKGRRVAARIFTCRPDPEGMTEVEGGLNEEEEAKEVEAVEAVEEGEPKEEPRLELGIDQRSTTPEPEDPNSNPETSDDPELRACKDSGKDLETEEDGIILEDGEDLANEPEEKEESEEEAIDDTKLPKYRLLGNACLSIPGGSEQNIGGRSIEGLKDLNLKKLVAEELTPLQKSLGQLVFNYVDVLYGERTLGNAEELRRMYSLHAPNHVLKLRARKLSSEIKASEGSKSFSYYQLERLAWKEINALVDISYHNQRNNSSSLEYLSHCQIFTENKKRFQDTYYTPPDAEQISPNKPEDFRALFSGNYDDLSSEFYNSDMILASPLGLSMTIGDESDKKRDYDFLSSIELVVVDQADALLMQNSNRLEHIFKHLNLIPKDPHGFDFGRTHVGARRVRDTGDEVV</sequence>
<dbReference type="GO" id="GO:0032040">
    <property type="term" value="C:small-subunit processome"/>
    <property type="evidence" value="ECO:0007669"/>
    <property type="project" value="TreeGrafter"/>
</dbReference>
<keyword evidence="4" id="KW-1185">Reference proteome</keyword>
<feature type="region of interest" description="Disordered" evidence="1">
    <location>
        <begin position="94"/>
        <end position="200"/>
    </location>
</feature>
<feature type="compositionally biased region" description="Polar residues" evidence="1">
    <location>
        <begin position="137"/>
        <end position="152"/>
    </location>
</feature>